<reference evidence="1" key="1">
    <citation type="submission" date="2018-02" db="EMBL/GenBank/DDBJ databases">
        <title>Rhizophora mucronata_Transcriptome.</title>
        <authorList>
            <person name="Meera S.P."/>
            <person name="Sreeshan A."/>
            <person name="Augustine A."/>
        </authorList>
    </citation>
    <scope>NUCLEOTIDE SEQUENCE</scope>
    <source>
        <tissue evidence="1">Leaf</tissue>
    </source>
</reference>
<protein>
    <submittedName>
        <fullName evidence="1">Uncharacterized protein</fullName>
    </submittedName>
</protein>
<evidence type="ECO:0000313" key="1">
    <source>
        <dbReference type="EMBL" id="MBX66057.1"/>
    </source>
</evidence>
<dbReference type="EMBL" id="GGEC01085573">
    <property type="protein sequence ID" value="MBX66057.1"/>
    <property type="molecule type" value="Transcribed_RNA"/>
</dbReference>
<accession>A0A2P2QGP3</accession>
<proteinExistence type="predicted"/>
<organism evidence="1">
    <name type="scientific">Rhizophora mucronata</name>
    <name type="common">Asiatic mangrove</name>
    <dbReference type="NCBI Taxonomy" id="61149"/>
    <lineage>
        <taxon>Eukaryota</taxon>
        <taxon>Viridiplantae</taxon>
        <taxon>Streptophyta</taxon>
        <taxon>Embryophyta</taxon>
        <taxon>Tracheophyta</taxon>
        <taxon>Spermatophyta</taxon>
        <taxon>Magnoliopsida</taxon>
        <taxon>eudicotyledons</taxon>
        <taxon>Gunneridae</taxon>
        <taxon>Pentapetalae</taxon>
        <taxon>rosids</taxon>
        <taxon>fabids</taxon>
        <taxon>Malpighiales</taxon>
        <taxon>Rhizophoraceae</taxon>
        <taxon>Rhizophora</taxon>
    </lineage>
</organism>
<sequence>MSRMIIDSP</sequence>
<name>A0A2P2QGP3_RHIMU</name>